<evidence type="ECO:0000256" key="7">
    <source>
        <dbReference type="ARBA" id="ARBA00022779"/>
    </source>
</evidence>
<feature type="domain" description="Flagellar motor switch protein FliN-like C-terminal" evidence="11">
    <location>
        <begin position="242"/>
        <end position="312"/>
    </location>
</feature>
<keyword evidence="12" id="KW-0966">Cell projection</keyword>
<dbReference type="SUPFAM" id="SSF103039">
    <property type="entry name" value="CheC-like"/>
    <property type="match status" value="1"/>
</dbReference>
<dbReference type="CDD" id="cd17908">
    <property type="entry name" value="FliM"/>
    <property type="match status" value="1"/>
</dbReference>
<dbReference type="InterPro" id="IPR036429">
    <property type="entry name" value="SpoA-like_sf"/>
</dbReference>
<feature type="compositionally biased region" description="Basic and acidic residues" evidence="10">
    <location>
        <begin position="14"/>
        <end position="26"/>
    </location>
</feature>
<keyword evidence="9" id="KW-0975">Bacterial flagellum</keyword>
<evidence type="ECO:0000313" key="13">
    <source>
        <dbReference type="Proteomes" id="UP000186132"/>
    </source>
</evidence>
<organism evidence="12 13">
    <name type="scientific">Jatrophihabitans endophyticus</name>
    <dbReference type="NCBI Taxonomy" id="1206085"/>
    <lineage>
        <taxon>Bacteria</taxon>
        <taxon>Bacillati</taxon>
        <taxon>Actinomycetota</taxon>
        <taxon>Actinomycetes</taxon>
        <taxon>Jatrophihabitantales</taxon>
        <taxon>Jatrophihabitantaceae</taxon>
        <taxon>Jatrophihabitans</taxon>
    </lineage>
</organism>
<dbReference type="STRING" id="1206085.SAMN05443575_1885"/>
<feature type="region of interest" description="Disordered" evidence="10">
    <location>
        <begin position="1"/>
        <end position="28"/>
    </location>
</feature>
<evidence type="ECO:0000259" key="11">
    <source>
        <dbReference type="Pfam" id="PF01052"/>
    </source>
</evidence>
<dbReference type="PIRSF" id="PIRSF002888">
    <property type="entry name" value="FliM"/>
    <property type="match status" value="1"/>
</dbReference>
<dbReference type="PANTHER" id="PTHR30034">
    <property type="entry name" value="FLAGELLAR MOTOR SWITCH PROTEIN FLIM"/>
    <property type="match status" value="1"/>
</dbReference>
<dbReference type="InterPro" id="IPR028976">
    <property type="entry name" value="CheC-like_sf"/>
</dbReference>
<evidence type="ECO:0000256" key="4">
    <source>
        <dbReference type="ARBA" id="ARBA00021898"/>
    </source>
</evidence>
<dbReference type="Gene3D" id="3.40.1550.10">
    <property type="entry name" value="CheC-like"/>
    <property type="match status" value="1"/>
</dbReference>
<dbReference type="InterPro" id="IPR001543">
    <property type="entry name" value="FliN-like_C"/>
</dbReference>
<dbReference type="Pfam" id="PF01052">
    <property type="entry name" value="FliMN_C"/>
    <property type="match status" value="1"/>
</dbReference>
<comment type="subcellular location">
    <subcellularLocation>
        <location evidence="1">Bacterial flagellum basal body</location>
    </subcellularLocation>
    <subcellularLocation>
        <location evidence="2">Cell membrane</location>
        <topology evidence="2">Peripheral membrane protein</topology>
    </subcellularLocation>
</comment>
<evidence type="ECO:0000256" key="6">
    <source>
        <dbReference type="ARBA" id="ARBA00022500"/>
    </source>
</evidence>
<dbReference type="SUPFAM" id="SSF101801">
    <property type="entry name" value="Surface presentation of antigens (SPOA)"/>
    <property type="match status" value="1"/>
</dbReference>
<proteinExistence type="inferred from homology"/>
<evidence type="ECO:0000256" key="2">
    <source>
        <dbReference type="ARBA" id="ARBA00004202"/>
    </source>
</evidence>
<name>A0A1M5IGI2_9ACTN</name>
<dbReference type="Pfam" id="PF02154">
    <property type="entry name" value="FliM"/>
    <property type="match status" value="1"/>
</dbReference>
<evidence type="ECO:0000256" key="3">
    <source>
        <dbReference type="ARBA" id="ARBA00011049"/>
    </source>
</evidence>
<keyword evidence="13" id="KW-1185">Reference proteome</keyword>
<evidence type="ECO:0000256" key="1">
    <source>
        <dbReference type="ARBA" id="ARBA00004117"/>
    </source>
</evidence>
<dbReference type="GO" id="GO:0071978">
    <property type="term" value="P:bacterial-type flagellum-dependent swarming motility"/>
    <property type="evidence" value="ECO:0007669"/>
    <property type="project" value="TreeGrafter"/>
</dbReference>
<keyword evidence="6" id="KW-0145">Chemotaxis</keyword>
<dbReference type="Gene3D" id="2.30.330.10">
    <property type="entry name" value="SpoA-like"/>
    <property type="match status" value="1"/>
</dbReference>
<sequence length="326" mass="34153">MIELPNRQPNDPTDGARPESGARTDDNGVVAYDFRRPVKVSREHVRVLQMAFDTMARRLTTLLTSGLREVCQVQIDEVTQQSYDDYAAALASPSVTVPLGLAPLGGTGTVHFSLPVSLAAIDHMLGGPGGAQPTRTLTDIELPLLQGLLEQIVGVLRYALEPIVALECTIGSVEYNPQFLQAAGPADAVIVGVFTLQIGAVTSPLLVSLPMAPMLPLLDAQGPTETVIDPAAQAGIAARLSERVNDVALDVSIEFAPVPLTADRILTMAVGDVVTLPQRVGTPLTVYAGGVDYARAVAGRAGSRLAALVVEVPGAAGTAQQKESLR</sequence>
<evidence type="ECO:0000256" key="5">
    <source>
        <dbReference type="ARBA" id="ARBA00022475"/>
    </source>
</evidence>
<evidence type="ECO:0000256" key="9">
    <source>
        <dbReference type="ARBA" id="ARBA00023143"/>
    </source>
</evidence>
<keyword evidence="8" id="KW-0472">Membrane</keyword>
<dbReference type="GO" id="GO:0050918">
    <property type="term" value="P:positive chemotaxis"/>
    <property type="evidence" value="ECO:0007669"/>
    <property type="project" value="TreeGrafter"/>
</dbReference>
<dbReference type="AlphaFoldDB" id="A0A1M5IGI2"/>
<keyword evidence="12" id="KW-0969">Cilium</keyword>
<evidence type="ECO:0000256" key="10">
    <source>
        <dbReference type="SAM" id="MobiDB-lite"/>
    </source>
</evidence>
<evidence type="ECO:0000313" key="12">
    <source>
        <dbReference type="EMBL" id="SHG27377.1"/>
    </source>
</evidence>
<accession>A0A1M5IGI2</accession>
<reference evidence="12 13" key="1">
    <citation type="submission" date="2016-11" db="EMBL/GenBank/DDBJ databases">
        <authorList>
            <person name="Jaros S."/>
            <person name="Januszkiewicz K."/>
            <person name="Wedrychowicz H."/>
        </authorList>
    </citation>
    <scope>NUCLEOTIDE SEQUENCE [LARGE SCALE GENOMIC DNA]</scope>
    <source>
        <strain evidence="12 13">DSM 45627</strain>
    </source>
</reference>
<dbReference type="EMBL" id="FQVU01000002">
    <property type="protein sequence ID" value="SHG27377.1"/>
    <property type="molecule type" value="Genomic_DNA"/>
</dbReference>
<dbReference type="Proteomes" id="UP000186132">
    <property type="component" value="Unassembled WGS sequence"/>
</dbReference>
<gene>
    <name evidence="12" type="ORF">SAMN05443575_1885</name>
</gene>
<keyword evidence="5" id="KW-1003">Cell membrane</keyword>
<dbReference type="InterPro" id="IPR001689">
    <property type="entry name" value="Flag_FliM"/>
</dbReference>
<keyword evidence="12" id="KW-0282">Flagellum</keyword>
<dbReference type="GO" id="GO:0005886">
    <property type="term" value="C:plasma membrane"/>
    <property type="evidence" value="ECO:0007669"/>
    <property type="project" value="UniProtKB-SubCell"/>
</dbReference>
<dbReference type="GO" id="GO:0003774">
    <property type="term" value="F:cytoskeletal motor activity"/>
    <property type="evidence" value="ECO:0007669"/>
    <property type="project" value="InterPro"/>
</dbReference>
<keyword evidence="7" id="KW-0283">Flagellar rotation</keyword>
<protein>
    <recommendedName>
        <fullName evidence="4">Flagellar motor switch protein FliM</fullName>
    </recommendedName>
</protein>
<dbReference type="GO" id="GO:0009425">
    <property type="term" value="C:bacterial-type flagellum basal body"/>
    <property type="evidence" value="ECO:0007669"/>
    <property type="project" value="UniProtKB-SubCell"/>
</dbReference>
<evidence type="ECO:0000256" key="8">
    <source>
        <dbReference type="ARBA" id="ARBA00023136"/>
    </source>
</evidence>
<comment type="similarity">
    <text evidence="3">Belongs to the FliM family.</text>
</comment>
<dbReference type="PANTHER" id="PTHR30034:SF6">
    <property type="entry name" value="YOP PROTEINS TRANSLOCATION PROTEIN Q"/>
    <property type="match status" value="1"/>
</dbReference>